<gene>
    <name evidence="5" type="ORF">EVA_10897</name>
</gene>
<evidence type="ECO:0000313" key="5">
    <source>
        <dbReference type="EMBL" id="EJX00994.1"/>
    </source>
</evidence>
<keyword evidence="1" id="KW-0436">Ligase</keyword>
<reference evidence="5" key="1">
    <citation type="journal article" date="2012" name="PLoS ONE">
        <title>Gene sets for utilization of primary and secondary nutrition supplies in the distal gut of endangered iberian lynx.</title>
        <authorList>
            <person name="Alcaide M."/>
            <person name="Messina E."/>
            <person name="Richter M."/>
            <person name="Bargiela R."/>
            <person name="Peplies J."/>
            <person name="Huws S.A."/>
            <person name="Newbold C.J."/>
            <person name="Golyshin P.N."/>
            <person name="Simon M.A."/>
            <person name="Lopez G."/>
            <person name="Yakimov M.M."/>
            <person name="Ferrer M."/>
        </authorList>
    </citation>
    <scope>NUCLEOTIDE SEQUENCE</scope>
</reference>
<evidence type="ECO:0000256" key="4">
    <source>
        <dbReference type="ARBA" id="ARBA00022840"/>
    </source>
</evidence>
<name>J9G2C3_9ZZZZ</name>
<evidence type="ECO:0000256" key="1">
    <source>
        <dbReference type="ARBA" id="ARBA00022598"/>
    </source>
</evidence>
<comment type="caution">
    <text evidence="5">The sequence shown here is derived from an EMBL/GenBank/DDBJ whole genome shotgun (WGS) entry which is preliminary data.</text>
</comment>
<accession>J9G2C3</accession>
<dbReference type="EMBL" id="AMCI01003139">
    <property type="protein sequence ID" value="EJX00994.1"/>
    <property type="molecule type" value="Genomic_DNA"/>
</dbReference>
<evidence type="ECO:0000256" key="3">
    <source>
        <dbReference type="ARBA" id="ARBA00022755"/>
    </source>
</evidence>
<proteinExistence type="predicted"/>
<dbReference type="AlphaFoldDB" id="J9G2C3"/>
<keyword evidence="4" id="KW-0067">ATP-binding</keyword>
<sequence>MSTNNGMVFELDGARALSDFRTARFLKALRRVTPNVEAVPGRFVHFVHASRELTAVEHQRLASL</sequence>
<keyword evidence="3" id="KW-0658">Purine biosynthesis</keyword>
<evidence type="ECO:0000256" key="2">
    <source>
        <dbReference type="ARBA" id="ARBA00022741"/>
    </source>
</evidence>
<protein>
    <submittedName>
        <fullName evidence="5">Uncharacterized protein</fullName>
    </submittedName>
</protein>
<dbReference type="SUPFAM" id="SSF82697">
    <property type="entry name" value="PurS-like"/>
    <property type="match status" value="1"/>
</dbReference>
<dbReference type="GO" id="GO:0006164">
    <property type="term" value="P:purine nucleotide biosynthetic process"/>
    <property type="evidence" value="ECO:0007669"/>
    <property type="project" value="UniProtKB-KW"/>
</dbReference>
<dbReference type="GO" id="GO:0016874">
    <property type="term" value="F:ligase activity"/>
    <property type="evidence" value="ECO:0007669"/>
    <property type="project" value="UniProtKB-KW"/>
</dbReference>
<feature type="non-terminal residue" evidence="5">
    <location>
        <position position="64"/>
    </location>
</feature>
<dbReference type="GO" id="GO:0005524">
    <property type="term" value="F:ATP binding"/>
    <property type="evidence" value="ECO:0007669"/>
    <property type="project" value="UniProtKB-KW"/>
</dbReference>
<keyword evidence="2" id="KW-0547">Nucleotide-binding</keyword>
<organism evidence="5">
    <name type="scientific">gut metagenome</name>
    <dbReference type="NCBI Taxonomy" id="749906"/>
    <lineage>
        <taxon>unclassified sequences</taxon>
        <taxon>metagenomes</taxon>
        <taxon>organismal metagenomes</taxon>
    </lineage>
</organism>
<dbReference type="InterPro" id="IPR036604">
    <property type="entry name" value="PurS-like_sf"/>
</dbReference>